<name>A0ABW0FPV8_9CAUL</name>
<reference evidence="2" key="1">
    <citation type="journal article" date="2019" name="Int. J. Syst. Evol. Microbiol.">
        <title>The Global Catalogue of Microorganisms (GCM) 10K type strain sequencing project: providing services to taxonomists for standard genome sequencing and annotation.</title>
        <authorList>
            <consortium name="The Broad Institute Genomics Platform"/>
            <consortium name="The Broad Institute Genome Sequencing Center for Infectious Disease"/>
            <person name="Wu L."/>
            <person name="Ma J."/>
        </authorList>
    </citation>
    <scope>NUCLEOTIDE SEQUENCE [LARGE SCALE GENOMIC DNA]</scope>
    <source>
        <strain evidence="2">JCM 12125</strain>
    </source>
</reference>
<sequence>MRTAVALGVAPDGFWRLSLMEWRMLTETAVGTAPLGRDEFERLMATWPDGGME</sequence>
<dbReference type="Proteomes" id="UP001596152">
    <property type="component" value="Unassembled WGS sequence"/>
</dbReference>
<accession>A0ABW0FPV8</accession>
<gene>
    <name evidence="1" type="ORF">ACFPIE_02350</name>
</gene>
<comment type="caution">
    <text evidence="1">The sequence shown here is derived from an EMBL/GenBank/DDBJ whole genome shotgun (WGS) entry which is preliminary data.</text>
</comment>
<keyword evidence="2" id="KW-1185">Reference proteome</keyword>
<proteinExistence type="predicted"/>
<protein>
    <submittedName>
        <fullName evidence="1">Phage tail assembly chaperone</fullName>
    </submittedName>
</protein>
<evidence type="ECO:0000313" key="2">
    <source>
        <dbReference type="Proteomes" id="UP001596152"/>
    </source>
</evidence>
<dbReference type="RefSeq" id="WP_374038657.1">
    <property type="nucleotide sequence ID" value="NZ_CP169082.1"/>
</dbReference>
<dbReference type="EMBL" id="JBHSLF010000002">
    <property type="protein sequence ID" value="MFC5342737.1"/>
    <property type="molecule type" value="Genomic_DNA"/>
</dbReference>
<dbReference type="Pfam" id="PF09550">
    <property type="entry name" value="Phage_TAC_6"/>
    <property type="match status" value="1"/>
</dbReference>
<dbReference type="InterPro" id="IPR019056">
    <property type="entry name" value="Phage_TAC_6"/>
</dbReference>
<organism evidence="1 2">
    <name type="scientific">Brevundimonas staleyi</name>
    <dbReference type="NCBI Taxonomy" id="74326"/>
    <lineage>
        <taxon>Bacteria</taxon>
        <taxon>Pseudomonadati</taxon>
        <taxon>Pseudomonadota</taxon>
        <taxon>Alphaproteobacteria</taxon>
        <taxon>Caulobacterales</taxon>
        <taxon>Caulobacteraceae</taxon>
        <taxon>Brevundimonas</taxon>
    </lineage>
</organism>
<evidence type="ECO:0000313" key="1">
    <source>
        <dbReference type="EMBL" id="MFC5342737.1"/>
    </source>
</evidence>